<accession>A0A2B4SBP1</accession>
<dbReference type="GO" id="GO:0005634">
    <property type="term" value="C:nucleus"/>
    <property type="evidence" value="ECO:0007669"/>
    <property type="project" value="TreeGrafter"/>
</dbReference>
<dbReference type="PROSITE" id="PS50812">
    <property type="entry name" value="PWWP"/>
    <property type="match status" value="1"/>
</dbReference>
<organism evidence="8 9">
    <name type="scientific">Stylophora pistillata</name>
    <name type="common">Smooth cauliflower coral</name>
    <dbReference type="NCBI Taxonomy" id="50429"/>
    <lineage>
        <taxon>Eukaryota</taxon>
        <taxon>Metazoa</taxon>
        <taxon>Cnidaria</taxon>
        <taxon>Anthozoa</taxon>
        <taxon>Hexacorallia</taxon>
        <taxon>Scleractinia</taxon>
        <taxon>Astrocoeniina</taxon>
        <taxon>Pocilloporidae</taxon>
        <taxon>Stylophora</taxon>
    </lineage>
</organism>
<proteinExistence type="predicted"/>
<dbReference type="PROSITE" id="PS51011">
    <property type="entry name" value="ARID"/>
    <property type="match status" value="1"/>
</dbReference>
<evidence type="ECO:0000259" key="5">
    <source>
        <dbReference type="PROSITE" id="PS50812"/>
    </source>
</evidence>
<evidence type="ECO:0000313" key="9">
    <source>
        <dbReference type="Proteomes" id="UP000225706"/>
    </source>
</evidence>
<dbReference type="InterPro" id="IPR001606">
    <property type="entry name" value="ARID_dom"/>
</dbReference>
<dbReference type="Pfam" id="PF00855">
    <property type="entry name" value="PWWP"/>
    <property type="match status" value="1"/>
</dbReference>
<reference evidence="9" key="1">
    <citation type="journal article" date="2017" name="bioRxiv">
        <title>Comparative analysis of the genomes of Stylophora pistillata and Acropora digitifera provides evidence for extensive differences between species of corals.</title>
        <authorList>
            <person name="Voolstra C.R."/>
            <person name="Li Y."/>
            <person name="Liew Y.J."/>
            <person name="Baumgarten S."/>
            <person name="Zoccola D."/>
            <person name="Flot J.-F."/>
            <person name="Tambutte S."/>
            <person name="Allemand D."/>
            <person name="Aranda M."/>
        </authorList>
    </citation>
    <scope>NUCLEOTIDE SEQUENCE [LARGE SCALE GENOMIC DNA]</scope>
</reference>
<dbReference type="GO" id="GO:0008270">
    <property type="term" value="F:zinc ion binding"/>
    <property type="evidence" value="ECO:0007669"/>
    <property type="project" value="UniProtKB-KW"/>
</dbReference>
<dbReference type="SMART" id="SM00501">
    <property type="entry name" value="BRIGHT"/>
    <property type="match status" value="1"/>
</dbReference>
<evidence type="ECO:0000259" key="7">
    <source>
        <dbReference type="PROSITE" id="PS51050"/>
    </source>
</evidence>
<feature type="region of interest" description="Disordered" evidence="4">
    <location>
        <begin position="1"/>
        <end position="25"/>
    </location>
</feature>
<feature type="region of interest" description="Disordered" evidence="4">
    <location>
        <begin position="392"/>
        <end position="440"/>
    </location>
</feature>
<keyword evidence="3" id="KW-0862">Zinc</keyword>
<dbReference type="EMBL" id="LSMT01000126">
    <property type="protein sequence ID" value="PFX26453.1"/>
    <property type="molecule type" value="Genomic_DNA"/>
</dbReference>
<feature type="compositionally biased region" description="Low complexity" evidence="4">
    <location>
        <begin position="12"/>
        <end position="22"/>
    </location>
</feature>
<feature type="domain" description="PWWP" evidence="5">
    <location>
        <begin position="100"/>
        <end position="166"/>
    </location>
</feature>
<feature type="domain" description="ARID" evidence="6">
    <location>
        <begin position="279"/>
        <end position="372"/>
    </location>
</feature>
<dbReference type="Gene3D" id="1.10.150.60">
    <property type="entry name" value="ARID DNA-binding domain"/>
    <property type="match status" value="1"/>
</dbReference>
<evidence type="ECO:0000256" key="1">
    <source>
        <dbReference type="ARBA" id="ARBA00022723"/>
    </source>
</evidence>
<name>A0A2B4SBP1_STYPI</name>
<dbReference type="PROSITE" id="PS51050">
    <property type="entry name" value="ZF_CW"/>
    <property type="match status" value="1"/>
</dbReference>
<dbReference type="Pfam" id="PF01388">
    <property type="entry name" value="ARID"/>
    <property type="match status" value="1"/>
</dbReference>
<dbReference type="OrthoDB" id="757982at2759"/>
<dbReference type="CDD" id="cd20146">
    <property type="entry name" value="PWWP_ZCWPW2"/>
    <property type="match status" value="1"/>
</dbReference>
<dbReference type="PANTHER" id="PTHR15999:SF6">
    <property type="entry name" value="ZINC FINGER CW-TYPE PWWP DOMAIN PROTEIN 2"/>
    <property type="match status" value="1"/>
</dbReference>
<evidence type="ECO:0000256" key="2">
    <source>
        <dbReference type="ARBA" id="ARBA00022771"/>
    </source>
</evidence>
<keyword evidence="9" id="KW-1185">Reference proteome</keyword>
<feature type="region of interest" description="Disordered" evidence="4">
    <location>
        <begin position="458"/>
        <end position="496"/>
    </location>
</feature>
<dbReference type="InterPro" id="IPR000313">
    <property type="entry name" value="PWWP_dom"/>
</dbReference>
<dbReference type="AlphaFoldDB" id="A0A2B4SBP1"/>
<evidence type="ECO:0000256" key="4">
    <source>
        <dbReference type="SAM" id="MobiDB-lite"/>
    </source>
</evidence>
<comment type="caution">
    <text evidence="8">The sequence shown here is derived from an EMBL/GenBank/DDBJ whole genome shotgun (WGS) entry which is preliminary data.</text>
</comment>
<feature type="domain" description="CW-type" evidence="7">
    <location>
        <begin position="32"/>
        <end position="86"/>
    </location>
</feature>
<dbReference type="Proteomes" id="UP000225706">
    <property type="component" value="Unassembled WGS sequence"/>
</dbReference>
<dbReference type="SUPFAM" id="SSF63748">
    <property type="entry name" value="Tudor/PWWP/MBT"/>
    <property type="match status" value="1"/>
</dbReference>
<dbReference type="Gene3D" id="2.30.30.140">
    <property type="match status" value="1"/>
</dbReference>
<gene>
    <name evidence="8" type="primary">ZCWPW2</name>
    <name evidence="8" type="ORF">AWC38_SpisGene8885</name>
</gene>
<evidence type="ECO:0000256" key="3">
    <source>
        <dbReference type="ARBA" id="ARBA00022833"/>
    </source>
</evidence>
<dbReference type="STRING" id="50429.A0A2B4SBP1"/>
<dbReference type="Gene3D" id="3.30.40.100">
    <property type="match status" value="1"/>
</dbReference>
<dbReference type="Pfam" id="PF07496">
    <property type="entry name" value="zf-CW"/>
    <property type="match status" value="1"/>
</dbReference>
<protein>
    <submittedName>
        <fullName evidence="8">Zinc finger CW-type PWWP domain protein 2</fullName>
    </submittedName>
</protein>
<sequence>MPKRKRGVWKRSSCNPSRVSSSTAFVKPKEDEDAVSIWVQCEIESCQKWRQISAEEAEGLGDSAWYCWLNRDTRYNNCSALEQKAKKPKHMKYIYSLLPLGEVVMAKLSGYPPWPGILTRDPTCGEYYDAPLDKENEITHYHVEFFGQPRSRAWLVPARVHPLRSMNETKMVPQFRKIQGRQVIELKKSYEFALKEAQSSLNTTAEERIETCHFKYVEEEDKPNQVAVGMERADPAEKVEVPAKIPARRNTDTPLNSPTIPLLANIHFGVEQGNLLNPDLKEKEFLERLQSFSLERGVSLPKAPVWRGKSINLLRFYKLVQKRGGFEKVCRRRMWDELYNELVESNEIYEGISTPAQVFYQKYLMPFEHHLGSEKTNEFQFVPNDVYKPPPKWPSSKPVCQRRRTSCSSATDEGEQMVPQNSHVTHKQSADSKKDHGTCENVNNTVVNRAFQSCTPLPREASRDEVPSSNPHSPHLSFGGCSFDSDDDESTSSTCEAAERELQQLERLLLSLEPSLYPQTGDALSKSREQQVVKQFPHEEPVGINKTTEEVDLTRTLDEIARIEGAIADLNTLVSLDMVKL</sequence>
<feature type="compositionally biased region" description="Basic and acidic residues" evidence="4">
    <location>
        <begin position="428"/>
        <end position="438"/>
    </location>
</feature>
<keyword evidence="2" id="KW-0863">Zinc-finger</keyword>
<dbReference type="InterPro" id="IPR036431">
    <property type="entry name" value="ARID_dom_sf"/>
</dbReference>
<dbReference type="SMART" id="SM00293">
    <property type="entry name" value="PWWP"/>
    <property type="match status" value="1"/>
</dbReference>
<keyword evidence="1" id="KW-0479">Metal-binding</keyword>
<evidence type="ECO:0000313" key="8">
    <source>
        <dbReference type="EMBL" id="PFX26453.1"/>
    </source>
</evidence>
<dbReference type="CDD" id="cd16100">
    <property type="entry name" value="ARID"/>
    <property type="match status" value="1"/>
</dbReference>
<dbReference type="InterPro" id="IPR042778">
    <property type="entry name" value="ZCWPW1/ZCWPW2"/>
</dbReference>
<dbReference type="SMART" id="SM01014">
    <property type="entry name" value="ARID"/>
    <property type="match status" value="1"/>
</dbReference>
<evidence type="ECO:0000259" key="6">
    <source>
        <dbReference type="PROSITE" id="PS51011"/>
    </source>
</evidence>
<dbReference type="InterPro" id="IPR011124">
    <property type="entry name" value="Znf_CW"/>
</dbReference>
<dbReference type="PANTHER" id="PTHR15999">
    <property type="entry name" value="ZINC FINGER CW-TYPE PWWP DOMAIN PROTEIN 1"/>
    <property type="match status" value="1"/>
</dbReference>
<dbReference type="GO" id="GO:0003677">
    <property type="term" value="F:DNA binding"/>
    <property type="evidence" value="ECO:0007669"/>
    <property type="project" value="InterPro"/>
</dbReference>
<dbReference type="SUPFAM" id="SSF46774">
    <property type="entry name" value="ARID-like"/>
    <property type="match status" value="1"/>
</dbReference>